<reference evidence="3" key="2">
    <citation type="submission" date="2019-09" db="UniProtKB">
        <authorList>
            <consortium name="WormBaseParasite"/>
        </authorList>
    </citation>
    <scope>IDENTIFICATION</scope>
</reference>
<evidence type="ECO:0000313" key="1">
    <source>
        <dbReference type="EMBL" id="VDP27240.1"/>
    </source>
</evidence>
<proteinExistence type="predicted"/>
<name>A0A183GGP8_HELPZ</name>
<reference evidence="1 2" key="1">
    <citation type="submission" date="2018-11" db="EMBL/GenBank/DDBJ databases">
        <authorList>
            <consortium name="Pathogen Informatics"/>
        </authorList>
    </citation>
    <scope>NUCLEOTIDE SEQUENCE [LARGE SCALE GENOMIC DNA]</scope>
</reference>
<protein>
    <submittedName>
        <fullName evidence="1 3">Uncharacterized protein</fullName>
    </submittedName>
</protein>
<accession>A0A183GGP8</accession>
<organism evidence="2 3">
    <name type="scientific">Heligmosomoides polygyrus</name>
    <name type="common">Parasitic roundworm</name>
    <dbReference type="NCBI Taxonomy" id="6339"/>
    <lineage>
        <taxon>Eukaryota</taxon>
        <taxon>Metazoa</taxon>
        <taxon>Ecdysozoa</taxon>
        <taxon>Nematoda</taxon>
        <taxon>Chromadorea</taxon>
        <taxon>Rhabditida</taxon>
        <taxon>Rhabditina</taxon>
        <taxon>Rhabditomorpha</taxon>
        <taxon>Strongyloidea</taxon>
        <taxon>Heligmosomidae</taxon>
        <taxon>Heligmosomoides</taxon>
    </lineage>
</organism>
<keyword evidence="2" id="KW-1185">Reference proteome</keyword>
<dbReference type="EMBL" id="UZAH01033222">
    <property type="protein sequence ID" value="VDP27240.1"/>
    <property type="molecule type" value="Genomic_DNA"/>
</dbReference>
<dbReference type="WBParaSite" id="HPBE_0002166701-mRNA-1">
    <property type="protein sequence ID" value="HPBE_0002166701-mRNA-1"/>
    <property type="gene ID" value="HPBE_0002166701"/>
</dbReference>
<sequence length="174" mass="19652">MRCTENKVVENEREGSSCDFSRAVTVGYNCRRNLQDGDGRDTSSCTVGTGHYEAWAMKGRQAGMVVDNKREGKGLREEVALSRVSRRKDSRSLAEVPRSEESCKEAVAVTKATHYGDVNEKLESGDGEQYLYRLAKNRYRQTEDIEKFFGINDENGRGGDVRSSTWCHWKLLAL</sequence>
<evidence type="ECO:0000313" key="2">
    <source>
        <dbReference type="Proteomes" id="UP000050761"/>
    </source>
</evidence>
<accession>A0A3P8C9C8</accession>
<dbReference type="AlphaFoldDB" id="A0A183GGP8"/>
<gene>
    <name evidence="1" type="ORF">HPBE_LOCUS21666</name>
</gene>
<dbReference type="OrthoDB" id="418748at2759"/>
<dbReference type="Proteomes" id="UP000050761">
    <property type="component" value="Unassembled WGS sequence"/>
</dbReference>
<evidence type="ECO:0000313" key="3">
    <source>
        <dbReference type="WBParaSite" id="HPBE_0002166701-mRNA-1"/>
    </source>
</evidence>